<proteinExistence type="predicted"/>
<reference evidence="3" key="1">
    <citation type="submission" date="2016-10" db="EMBL/GenBank/DDBJ databases">
        <authorList>
            <person name="Varghese N."/>
            <person name="Submissions S."/>
        </authorList>
    </citation>
    <scope>NUCLEOTIDE SEQUENCE [LARGE SCALE GENOMIC DNA]</scope>
    <source>
        <strain evidence="3">CGMCC 1.10329</strain>
    </source>
</reference>
<evidence type="ECO:0000313" key="3">
    <source>
        <dbReference type="Proteomes" id="UP000183769"/>
    </source>
</evidence>
<accession>A0A1I5VJ00</accession>
<feature type="region of interest" description="Disordered" evidence="1">
    <location>
        <begin position="1"/>
        <end position="28"/>
    </location>
</feature>
<dbReference type="EMBL" id="FOXI01000018">
    <property type="protein sequence ID" value="SFQ07524.1"/>
    <property type="molecule type" value="Genomic_DNA"/>
</dbReference>
<sequence length="180" mass="19823">MPSENQPAGSGSRERFPRMQSDLGEDPARFLDRDLFDHGITRLEERDAPGYSEASQRVVRDADVSASGEMIRDRIRGIDKIAVARAWKAIERRLERTPEGGRDVVIGYLDDRIDELEADGERELPGHSPEALRELGVEKFEAVEKGDIVFRGPDGEITSRTEGASASQKLAAMADGGEGE</sequence>
<protein>
    <submittedName>
        <fullName evidence="2">Uncharacterized protein</fullName>
    </submittedName>
</protein>
<evidence type="ECO:0000256" key="1">
    <source>
        <dbReference type="SAM" id="MobiDB-lite"/>
    </source>
</evidence>
<feature type="region of interest" description="Disordered" evidence="1">
    <location>
        <begin position="151"/>
        <end position="180"/>
    </location>
</feature>
<evidence type="ECO:0000313" key="2">
    <source>
        <dbReference type="EMBL" id="SFQ07524.1"/>
    </source>
</evidence>
<organism evidence="2 3">
    <name type="scientific">Halolamina pelagica</name>
    <dbReference type="NCBI Taxonomy" id="699431"/>
    <lineage>
        <taxon>Archaea</taxon>
        <taxon>Methanobacteriati</taxon>
        <taxon>Methanobacteriota</taxon>
        <taxon>Stenosarchaea group</taxon>
        <taxon>Halobacteria</taxon>
        <taxon>Halobacteriales</taxon>
        <taxon>Haloferacaceae</taxon>
    </lineage>
</organism>
<keyword evidence="3" id="KW-1185">Reference proteome</keyword>
<dbReference type="Proteomes" id="UP000183769">
    <property type="component" value="Unassembled WGS sequence"/>
</dbReference>
<name>A0A1I5VJ00_9EURY</name>
<dbReference type="OrthoDB" id="326454at2157"/>
<dbReference type="AlphaFoldDB" id="A0A1I5VJ00"/>
<gene>
    <name evidence="2" type="ORF">SAMN05216277_11832</name>
</gene>
<dbReference type="RefSeq" id="WP_074880283.1">
    <property type="nucleotide sequence ID" value="NZ_FOXI01000018.1"/>
</dbReference>